<dbReference type="PANTHER" id="PTHR47074:SF48">
    <property type="entry name" value="POLYNUCLEOTIDYL TRANSFERASE, RIBONUCLEASE H-LIKE SUPERFAMILY PROTEIN"/>
    <property type="match status" value="1"/>
</dbReference>
<gene>
    <name evidence="2" type="ORF">FSB_LOCUS59071</name>
</gene>
<proteinExistence type="predicted"/>
<dbReference type="AlphaFoldDB" id="A0A2N9J412"/>
<accession>A0A2N9J412</accession>
<protein>
    <recommendedName>
        <fullName evidence="1">RNase H type-1 domain-containing protein</fullName>
    </recommendedName>
</protein>
<feature type="domain" description="RNase H type-1" evidence="1">
    <location>
        <begin position="168"/>
        <end position="275"/>
    </location>
</feature>
<dbReference type="GO" id="GO:0003676">
    <property type="term" value="F:nucleic acid binding"/>
    <property type="evidence" value="ECO:0007669"/>
    <property type="project" value="InterPro"/>
</dbReference>
<reference evidence="2" key="1">
    <citation type="submission" date="2018-02" db="EMBL/GenBank/DDBJ databases">
        <authorList>
            <person name="Cohen D.B."/>
            <person name="Kent A.D."/>
        </authorList>
    </citation>
    <scope>NUCLEOTIDE SEQUENCE</scope>
</reference>
<dbReference type="PANTHER" id="PTHR47074">
    <property type="entry name" value="BNAC02G40300D PROTEIN"/>
    <property type="match status" value="1"/>
</dbReference>
<evidence type="ECO:0000259" key="1">
    <source>
        <dbReference type="Pfam" id="PF13456"/>
    </source>
</evidence>
<sequence length="305" mass="34212">MGMLWRSFGNLFGTCESPRGLKTSFGAYTWIACQRLEIATHNIWQCCYARKVWSLSCVSAVIKEVRGESNLDLRWDLSQRDSEEDFKLIASFAWFLWPQRNRAWASNAIMLPSVLVCRAAAYLEEYQLVQQVHNRAPACPQIRPACWAPPRSNWFKVNMDGAVLNDHQRICIGDERGQFVAAMSSLESMGSNAEDAEALAAARAVSFAASFCPYDVIFEGDLNLIKALRDASLDSSRLGHIVEFGRQVASALRSFEFSFIPRSGNIMAHLLARHAKGLSSSSYWLEESPVFLCNALKFNVMSAVF</sequence>
<dbReference type="Pfam" id="PF13456">
    <property type="entry name" value="RVT_3"/>
    <property type="match status" value="1"/>
</dbReference>
<dbReference type="PROSITE" id="PS51257">
    <property type="entry name" value="PROKAR_LIPOPROTEIN"/>
    <property type="match status" value="1"/>
</dbReference>
<dbReference type="Gene3D" id="3.30.420.10">
    <property type="entry name" value="Ribonuclease H-like superfamily/Ribonuclease H"/>
    <property type="match status" value="1"/>
</dbReference>
<evidence type="ECO:0000313" key="2">
    <source>
        <dbReference type="EMBL" id="SPD31189.1"/>
    </source>
</evidence>
<dbReference type="InterPro" id="IPR036397">
    <property type="entry name" value="RNaseH_sf"/>
</dbReference>
<dbReference type="EMBL" id="OIVN01006348">
    <property type="protein sequence ID" value="SPD31189.1"/>
    <property type="molecule type" value="Genomic_DNA"/>
</dbReference>
<dbReference type="InterPro" id="IPR002156">
    <property type="entry name" value="RNaseH_domain"/>
</dbReference>
<name>A0A2N9J412_FAGSY</name>
<organism evidence="2">
    <name type="scientific">Fagus sylvatica</name>
    <name type="common">Beechnut</name>
    <dbReference type="NCBI Taxonomy" id="28930"/>
    <lineage>
        <taxon>Eukaryota</taxon>
        <taxon>Viridiplantae</taxon>
        <taxon>Streptophyta</taxon>
        <taxon>Embryophyta</taxon>
        <taxon>Tracheophyta</taxon>
        <taxon>Spermatophyta</taxon>
        <taxon>Magnoliopsida</taxon>
        <taxon>eudicotyledons</taxon>
        <taxon>Gunneridae</taxon>
        <taxon>Pentapetalae</taxon>
        <taxon>rosids</taxon>
        <taxon>fabids</taxon>
        <taxon>Fagales</taxon>
        <taxon>Fagaceae</taxon>
        <taxon>Fagus</taxon>
    </lineage>
</organism>
<dbReference type="InterPro" id="IPR052929">
    <property type="entry name" value="RNase_H-like_EbsB-rel"/>
</dbReference>
<dbReference type="GO" id="GO:0004523">
    <property type="term" value="F:RNA-DNA hybrid ribonuclease activity"/>
    <property type="evidence" value="ECO:0007669"/>
    <property type="project" value="InterPro"/>
</dbReference>